<evidence type="ECO:0000256" key="10">
    <source>
        <dbReference type="ARBA" id="ARBA00029347"/>
    </source>
</evidence>
<dbReference type="InterPro" id="IPR036075">
    <property type="entry name" value="ARMT-1-like_metal-bd_sf"/>
</dbReference>
<dbReference type="InterPro" id="IPR004567">
    <property type="entry name" value="Type_II_PanK"/>
</dbReference>
<dbReference type="GO" id="GO:0015937">
    <property type="term" value="P:coenzyme A biosynthetic process"/>
    <property type="evidence" value="ECO:0007669"/>
    <property type="project" value="InterPro"/>
</dbReference>
<evidence type="ECO:0000256" key="2">
    <source>
        <dbReference type="ARBA" id="ARBA00001967"/>
    </source>
</evidence>
<comment type="subunit">
    <text evidence="3">Homodimer. Interacts with PKM.</text>
</comment>
<dbReference type="Gene3D" id="1.20.1700.10">
    <property type="entry name" value="AF1104-like"/>
    <property type="match status" value="1"/>
</dbReference>
<dbReference type="Proteomes" id="UP001458880">
    <property type="component" value="Unassembled WGS sequence"/>
</dbReference>
<evidence type="ECO:0000256" key="8">
    <source>
        <dbReference type="ARBA" id="ARBA00023074"/>
    </source>
</evidence>
<evidence type="ECO:0000256" key="6">
    <source>
        <dbReference type="ARBA" id="ARBA00022723"/>
    </source>
</evidence>
<comment type="cofactor">
    <cofactor evidence="2">
        <name>Ni(2+)</name>
        <dbReference type="ChEBI" id="CHEBI:49786"/>
    </cofactor>
</comment>
<dbReference type="SUPFAM" id="SSF111321">
    <property type="entry name" value="AF1104-like"/>
    <property type="match status" value="1"/>
</dbReference>
<dbReference type="GO" id="GO:0005524">
    <property type="term" value="F:ATP binding"/>
    <property type="evidence" value="ECO:0007669"/>
    <property type="project" value="InterPro"/>
</dbReference>
<comment type="function">
    <text evidence="12">Phosphatase which shows a preference for 4'-phosphopantetheine and its oxidatively damaged forms (sulfonate or S-sulfonate), providing strong indirect evidence that the phosphatase activity pre-empts damage in the coenzyme A (CoA) pathway. Hydrolyzing excess 4'-phosphopantetheine could constitute a directed overflow mechanism to prevent its oxidation to the S-sulfonate, sulfonate, or other forms. Hydrolyzing 4'-phosphopantetheine sulfonate or S-sulfonate would forestall their conversion to inactive forms of CoA and acyl carrier protein. May play a role in the physiological regulation of CoA intracellular levels.</text>
</comment>
<evidence type="ECO:0000313" key="14">
    <source>
        <dbReference type="EMBL" id="KAK9708644.1"/>
    </source>
</evidence>
<evidence type="ECO:0000256" key="11">
    <source>
        <dbReference type="ARBA" id="ARBA00032948"/>
    </source>
</evidence>
<comment type="cofactor">
    <cofactor evidence="1">
        <name>Mn(2+)</name>
        <dbReference type="ChEBI" id="CHEBI:29035"/>
    </cofactor>
</comment>
<keyword evidence="5" id="KW-0533">Nickel</keyword>
<dbReference type="PANTHER" id="PTHR12280">
    <property type="entry name" value="PANTOTHENATE KINASE"/>
    <property type="match status" value="1"/>
</dbReference>
<feature type="domain" description="Damage-control phosphatase ARMT1-like metal-binding" evidence="13">
    <location>
        <begin position="34"/>
        <end position="324"/>
    </location>
</feature>
<dbReference type="Gene3D" id="3.40.50.10880">
    <property type="entry name" value="Uncharacterised protein PF01937, DUF89, domain 3"/>
    <property type="match status" value="1"/>
</dbReference>
<dbReference type="InterPro" id="IPR035073">
    <property type="entry name" value="At2g17340_3_helix_bundle"/>
</dbReference>
<evidence type="ECO:0000256" key="4">
    <source>
        <dbReference type="ARBA" id="ARBA00019490"/>
    </source>
</evidence>
<evidence type="ECO:0000259" key="13">
    <source>
        <dbReference type="Pfam" id="PF01937"/>
    </source>
</evidence>
<dbReference type="GO" id="GO:0046872">
    <property type="term" value="F:metal ion binding"/>
    <property type="evidence" value="ECO:0007669"/>
    <property type="project" value="UniProtKB-KW"/>
</dbReference>
<dbReference type="GO" id="GO:0005829">
    <property type="term" value="C:cytosol"/>
    <property type="evidence" value="ECO:0007669"/>
    <property type="project" value="TreeGrafter"/>
</dbReference>
<dbReference type="Pfam" id="PF01937">
    <property type="entry name" value="ARMT1-like_dom"/>
    <property type="match status" value="1"/>
</dbReference>
<protein>
    <recommendedName>
        <fullName evidence="4">4'-phosphopantetheine phosphatase</fullName>
    </recommendedName>
    <alternativeName>
        <fullName evidence="11">Inactive pantothenic acid kinase 4</fullName>
    </alternativeName>
</protein>
<evidence type="ECO:0000256" key="5">
    <source>
        <dbReference type="ARBA" id="ARBA00022596"/>
    </source>
</evidence>
<keyword evidence="9" id="KW-0464">Manganese</keyword>
<comment type="caution">
    <text evidence="14">The sequence shown here is derived from an EMBL/GenBank/DDBJ whole genome shotgun (WGS) entry which is preliminary data.</text>
</comment>
<evidence type="ECO:0000256" key="9">
    <source>
        <dbReference type="ARBA" id="ARBA00023211"/>
    </source>
</evidence>
<accession>A0AAW1JUM2</accession>
<name>A0AAW1JUM2_POPJA</name>
<dbReference type="EMBL" id="JASPKY010000324">
    <property type="protein sequence ID" value="KAK9708644.1"/>
    <property type="molecule type" value="Genomic_DNA"/>
</dbReference>
<organism evidence="14 15">
    <name type="scientific">Popillia japonica</name>
    <name type="common">Japanese beetle</name>
    <dbReference type="NCBI Taxonomy" id="7064"/>
    <lineage>
        <taxon>Eukaryota</taxon>
        <taxon>Metazoa</taxon>
        <taxon>Ecdysozoa</taxon>
        <taxon>Arthropoda</taxon>
        <taxon>Hexapoda</taxon>
        <taxon>Insecta</taxon>
        <taxon>Pterygota</taxon>
        <taxon>Neoptera</taxon>
        <taxon>Endopterygota</taxon>
        <taxon>Coleoptera</taxon>
        <taxon>Polyphaga</taxon>
        <taxon>Scarabaeiformia</taxon>
        <taxon>Scarabaeidae</taxon>
        <taxon>Rutelinae</taxon>
        <taxon>Popillia</taxon>
    </lineage>
</organism>
<dbReference type="GO" id="GO:0005634">
    <property type="term" value="C:nucleus"/>
    <property type="evidence" value="ECO:0007669"/>
    <property type="project" value="TreeGrafter"/>
</dbReference>
<evidence type="ECO:0000256" key="7">
    <source>
        <dbReference type="ARBA" id="ARBA00022801"/>
    </source>
</evidence>
<gene>
    <name evidence="14" type="ORF">QE152_g27085</name>
</gene>
<evidence type="ECO:0000256" key="1">
    <source>
        <dbReference type="ARBA" id="ARBA00001936"/>
    </source>
</evidence>
<evidence type="ECO:0000313" key="15">
    <source>
        <dbReference type="Proteomes" id="UP001458880"/>
    </source>
</evidence>
<dbReference type="InterPro" id="IPR002791">
    <property type="entry name" value="ARMT1-like_metal-bd"/>
</dbReference>
<proteinExistence type="predicted"/>
<dbReference type="AlphaFoldDB" id="A0AAW1JUM2"/>
<keyword evidence="8" id="KW-0944">Nitration</keyword>
<keyword evidence="7" id="KW-0378">Hydrolase</keyword>
<sequence length="336" mass="38462">METICPLLQNPDAYSPDTIDLMKNVKERNYWLPCLENMVKKFVSKASILNPDKSNATEEAEHCYRIFQNLIERLKSDPELLKPLSIRTLLEFNEQILRDNNFTDAWLSQKQSETDAAFLEFANRIEFIDGLEQFEDRWLELSKETSEFKFLDAMNTIQKRPWFKDDLDTWINKFKDVPYKKVVIFVDNAGVDFVLGVIPFAREFIKEDTKVILSANTYPALNDITISELNECLLRASLYCPVIKDAVSNNKLVGIENGQSGPCLDLTSLNEDLCSNLNEVDLVILEGMGRAVHTNLYAKFKVDCLKLASLKNEWLAKSLGAEQFSIIFDFKAASTP</sequence>
<evidence type="ECO:0000256" key="3">
    <source>
        <dbReference type="ARBA" id="ARBA00011388"/>
    </source>
</evidence>
<keyword evidence="15" id="KW-1185">Reference proteome</keyword>
<comment type="catalytic activity">
    <reaction evidence="10">
        <text>(R)-4'-phospho-S-sulfopantetheine + H2O = (R)-S-sulfopantetheine + phosphate</text>
        <dbReference type="Rhea" id="RHEA:68340"/>
        <dbReference type="ChEBI" id="CHEBI:15377"/>
        <dbReference type="ChEBI" id="CHEBI:43474"/>
        <dbReference type="ChEBI" id="CHEBI:177302"/>
        <dbReference type="ChEBI" id="CHEBI:177303"/>
    </reaction>
    <physiologicalReaction direction="left-to-right" evidence="10">
        <dbReference type="Rhea" id="RHEA:68341"/>
    </physiologicalReaction>
</comment>
<dbReference type="PANTHER" id="PTHR12280:SF35">
    <property type="entry name" value="4'-PHOSPHOPANTETHEINE PHOSPHATASE"/>
    <property type="match status" value="1"/>
</dbReference>
<dbReference type="GO" id="GO:0016787">
    <property type="term" value="F:hydrolase activity"/>
    <property type="evidence" value="ECO:0007669"/>
    <property type="project" value="UniProtKB-KW"/>
</dbReference>
<dbReference type="GO" id="GO:0004594">
    <property type="term" value="F:pantothenate kinase activity"/>
    <property type="evidence" value="ECO:0007669"/>
    <property type="project" value="TreeGrafter"/>
</dbReference>
<keyword evidence="6" id="KW-0479">Metal-binding</keyword>
<evidence type="ECO:0000256" key="12">
    <source>
        <dbReference type="ARBA" id="ARBA00046055"/>
    </source>
</evidence>
<reference evidence="14 15" key="1">
    <citation type="journal article" date="2024" name="BMC Genomics">
        <title>De novo assembly and annotation of Popillia japonica's genome with initial clues to its potential as an invasive pest.</title>
        <authorList>
            <person name="Cucini C."/>
            <person name="Boschi S."/>
            <person name="Funari R."/>
            <person name="Cardaioli E."/>
            <person name="Iannotti N."/>
            <person name="Marturano G."/>
            <person name="Paoli F."/>
            <person name="Bruttini M."/>
            <person name="Carapelli A."/>
            <person name="Frati F."/>
            <person name="Nardi F."/>
        </authorList>
    </citation>
    <scope>NUCLEOTIDE SEQUENCE [LARGE SCALE GENOMIC DNA]</scope>
    <source>
        <strain evidence="14">DMR45628</strain>
    </source>
</reference>